<organism evidence="1">
    <name type="scientific">Klebsiella pneumoniae</name>
    <dbReference type="NCBI Taxonomy" id="573"/>
    <lineage>
        <taxon>Bacteria</taxon>
        <taxon>Pseudomonadati</taxon>
        <taxon>Pseudomonadota</taxon>
        <taxon>Gammaproteobacteria</taxon>
        <taxon>Enterobacterales</taxon>
        <taxon>Enterobacteriaceae</taxon>
        <taxon>Klebsiella/Raoultella group</taxon>
        <taxon>Klebsiella</taxon>
        <taxon>Klebsiella pneumoniae complex</taxon>
    </lineage>
</organism>
<proteinExistence type="predicted"/>
<reference evidence="1" key="1">
    <citation type="submission" date="2017-12" db="EMBL/GenBank/DDBJ databases">
        <title>Insights into the successfully spreading KPC-encoding IncII plasmids.</title>
        <authorList>
            <person name="Brandt C."/>
            <person name="Pletz M.W."/>
            <person name="Makarewicz O."/>
        </authorList>
    </citation>
    <scope>NUCLEOTIDE SEQUENCE</scope>
    <source>
        <strain evidence="1">St015788/2</strain>
        <plasmid evidence="1">pUJ-84KPC</plasmid>
    </source>
</reference>
<dbReference type="EMBL" id="MG700550">
    <property type="protein sequence ID" value="AVI43734.1"/>
    <property type="molecule type" value="Genomic_DNA"/>
</dbReference>
<name>A0A2P1BPR5_KLEPN</name>
<dbReference type="AlphaFoldDB" id="A0A2P1BPR5"/>
<protein>
    <submittedName>
        <fullName evidence="1">Uncharacterized protein</fullName>
    </submittedName>
</protein>
<accession>A0A2P1BPR5</accession>
<evidence type="ECO:0000313" key="1">
    <source>
        <dbReference type="EMBL" id="AVI43734.1"/>
    </source>
</evidence>
<sequence>MRHNKPSFADGFLCLFKTLFPYEQMYLLNQQLICNADQFKHAVITVGGQAVQYWISYYHAQYGDRLPDERLTTSVDCDYSARKDDIAAIAKRSTLRRGRTKTVSPHPLRSLCLSIRIHTISNGMMDAYLPYRMRLTSQMWWILSTAPEALTVLIFRGKALPVYRPVLCRSNRPRHA</sequence>
<keyword evidence="1" id="KW-0614">Plasmid</keyword>
<geneLocation type="plasmid" evidence="1">
    <name>pUJ-84KPC</name>
</geneLocation>